<keyword evidence="3" id="KW-1185">Reference proteome</keyword>
<protein>
    <submittedName>
        <fullName evidence="2">Uncharacterized protein</fullName>
    </submittedName>
</protein>
<feature type="non-terminal residue" evidence="2">
    <location>
        <position position="140"/>
    </location>
</feature>
<evidence type="ECO:0000313" key="2">
    <source>
        <dbReference type="EMBL" id="GFR42818.1"/>
    </source>
</evidence>
<dbReference type="EMBL" id="BMAR01000004">
    <property type="protein sequence ID" value="GFR42818.1"/>
    <property type="molecule type" value="Genomic_DNA"/>
</dbReference>
<name>A0AAD3DLG6_9CHLO</name>
<proteinExistence type="predicted"/>
<reference evidence="2 3" key="1">
    <citation type="journal article" date="2021" name="Sci. Rep.">
        <title>Genome sequencing of the multicellular alga Astrephomene provides insights into convergent evolution of germ-soma differentiation.</title>
        <authorList>
            <person name="Yamashita S."/>
            <person name="Yamamoto K."/>
            <person name="Matsuzaki R."/>
            <person name="Suzuki S."/>
            <person name="Yamaguchi H."/>
            <person name="Hirooka S."/>
            <person name="Minakuchi Y."/>
            <person name="Miyagishima S."/>
            <person name="Kawachi M."/>
            <person name="Toyoda A."/>
            <person name="Nozaki H."/>
        </authorList>
    </citation>
    <scope>NUCLEOTIDE SEQUENCE [LARGE SCALE GENOMIC DNA]</scope>
    <source>
        <strain evidence="2 3">NIES-4017</strain>
    </source>
</reference>
<feature type="coiled-coil region" evidence="1">
    <location>
        <begin position="23"/>
        <end position="64"/>
    </location>
</feature>
<keyword evidence="1" id="KW-0175">Coiled coil</keyword>
<dbReference type="AlphaFoldDB" id="A0AAD3DLG6"/>
<accession>A0AAD3DLG6</accession>
<evidence type="ECO:0000256" key="1">
    <source>
        <dbReference type="SAM" id="Coils"/>
    </source>
</evidence>
<organism evidence="2 3">
    <name type="scientific">Astrephomene gubernaculifera</name>
    <dbReference type="NCBI Taxonomy" id="47775"/>
    <lineage>
        <taxon>Eukaryota</taxon>
        <taxon>Viridiplantae</taxon>
        <taxon>Chlorophyta</taxon>
        <taxon>core chlorophytes</taxon>
        <taxon>Chlorophyceae</taxon>
        <taxon>CS clade</taxon>
        <taxon>Chlamydomonadales</taxon>
        <taxon>Astrephomenaceae</taxon>
        <taxon>Astrephomene</taxon>
    </lineage>
</organism>
<feature type="coiled-coil region" evidence="1">
    <location>
        <begin position="113"/>
        <end position="140"/>
    </location>
</feature>
<comment type="caution">
    <text evidence="2">The sequence shown here is derived from an EMBL/GenBank/DDBJ whole genome shotgun (WGS) entry which is preliminary data.</text>
</comment>
<dbReference type="Proteomes" id="UP001054857">
    <property type="component" value="Unassembled WGS sequence"/>
</dbReference>
<gene>
    <name evidence="2" type="ORF">Agub_g3774</name>
</gene>
<sequence>RDRFKASYLREASERRHRRRVALYRLQAALQEARADLSAARNRMAEEASRLQRLQAQAADVERARQAGAVGSFWVPAAVQQHFNRVVTQGSAMDADTRLRSLRQEVLLCRQALSGLQRSLPAKQRRVQQAERDLRALQGA</sequence>
<evidence type="ECO:0000313" key="3">
    <source>
        <dbReference type="Proteomes" id="UP001054857"/>
    </source>
</evidence>